<accession>A0A975YJZ6</accession>
<dbReference type="SMART" id="SM00327">
    <property type="entry name" value="VWA"/>
    <property type="match status" value="1"/>
</dbReference>
<sequence>MTGPAAWADATLAAILLAVDPDRLRGIVLRARPGPVRDRWLAWFRTLFPESVPFRRLPPGVGDERLLGGLDLAATLRAGRPVAERGVLAEADGGVLIVPMAERIPPPLAARLAAVLDRGEVVAERDGLALRHAARIALVLIDESAGEDERCPAALSERLALLADLTSVPLGEAALPDVNADTIARAQQRLRAVTVTDAAVEALCQTALALGIGSLRAPSLALSAARAAAALHGREEIGEEDLIAAGRLVLAPRATVLPAPTEEAEAPPDREPEDAAAPDRPPEGDDTEGLDPKALAEVVLTAAAAAVPPDLLSALAGAGPRRALGGGKAGAAKVSKLRGAPLAARPGLPRGGARLALLDTLRAAAPWQRLRQPAEAGGTRPHIAVRREDFRIRRYRERSETTTIFVVDASGSAALARLAEAKGAVELLLANCYVRRDRVALIAFRGRGAELLLPPTGSLVRARRLLAALPGGGGTPLAAGLEAAEALAEAVLRRGGTPVLVLLTDGRANVTLAGTGGREAAEAEALAAARRLAARRLAAVLIDTSTRPQAQAERVARAMGARYLPLPYADAAALSRAVKAVQPGQTPARAA</sequence>
<evidence type="ECO:0000256" key="1">
    <source>
        <dbReference type="SAM" id="MobiDB-lite"/>
    </source>
</evidence>
<dbReference type="InterPro" id="IPR041628">
    <property type="entry name" value="ChlI/MoxR_AAA_lid"/>
</dbReference>
<dbReference type="Pfam" id="PF13519">
    <property type="entry name" value="VWA_2"/>
    <property type="match status" value="1"/>
</dbReference>
<keyword evidence="3" id="KW-0436">Ligase</keyword>
<dbReference type="InterPro" id="IPR002035">
    <property type="entry name" value="VWF_A"/>
</dbReference>
<dbReference type="Pfam" id="PF17863">
    <property type="entry name" value="AAA_lid_2"/>
    <property type="match status" value="1"/>
</dbReference>
<dbReference type="PANTHER" id="PTHR43473">
    <property type="entry name" value="MAGNESIUM-CHELATASE SUBUNIT CHLD, CHLOROPLASTIC"/>
    <property type="match status" value="1"/>
</dbReference>
<dbReference type="EC" id="6.6.1.1" evidence="3"/>
<keyword evidence="4" id="KW-1185">Reference proteome</keyword>
<feature type="region of interest" description="Disordered" evidence="1">
    <location>
        <begin position="257"/>
        <end position="290"/>
    </location>
</feature>
<gene>
    <name evidence="3" type="ORF">KO353_02865</name>
</gene>
<dbReference type="KEGG" id="elio:KO353_02865"/>
<dbReference type="NCBIfam" id="NF009943">
    <property type="entry name" value="PRK13406.1"/>
    <property type="match status" value="1"/>
</dbReference>
<proteinExistence type="predicted"/>
<dbReference type="PROSITE" id="PS50234">
    <property type="entry name" value="VWFA"/>
    <property type="match status" value="1"/>
</dbReference>
<evidence type="ECO:0000313" key="4">
    <source>
        <dbReference type="Proteomes" id="UP000694001"/>
    </source>
</evidence>
<organism evidence="3 4">
    <name type="scientific">Elioraea tepida</name>
    <dbReference type="NCBI Taxonomy" id="2843330"/>
    <lineage>
        <taxon>Bacteria</taxon>
        <taxon>Pseudomonadati</taxon>
        <taxon>Pseudomonadota</taxon>
        <taxon>Alphaproteobacteria</taxon>
        <taxon>Acetobacterales</taxon>
        <taxon>Elioraeaceae</taxon>
        <taxon>Elioraea</taxon>
    </lineage>
</organism>
<dbReference type="EMBL" id="CP076448">
    <property type="protein sequence ID" value="QXM25209.1"/>
    <property type="molecule type" value="Genomic_DNA"/>
</dbReference>
<name>A0A975YJZ6_9PROT</name>
<dbReference type="PANTHER" id="PTHR43473:SF2">
    <property type="entry name" value="MAGNESIUM-CHELATASE SUBUNIT CHLD, CHLOROPLASTIC"/>
    <property type="match status" value="1"/>
</dbReference>
<dbReference type="GO" id="GO:0016851">
    <property type="term" value="F:magnesium chelatase activity"/>
    <property type="evidence" value="ECO:0007669"/>
    <property type="project" value="UniProtKB-EC"/>
</dbReference>
<feature type="compositionally biased region" description="Acidic residues" evidence="1">
    <location>
        <begin position="262"/>
        <end position="276"/>
    </location>
</feature>
<dbReference type="AlphaFoldDB" id="A0A975YJZ6"/>
<feature type="domain" description="VWFA" evidence="2">
    <location>
        <begin position="402"/>
        <end position="581"/>
    </location>
</feature>
<protein>
    <submittedName>
        <fullName evidence="3">Magnesium chelatase subunit D</fullName>
        <ecNumber evidence="3">6.6.1.1</ecNumber>
    </submittedName>
</protein>
<dbReference type="Proteomes" id="UP000694001">
    <property type="component" value="Chromosome"/>
</dbReference>
<evidence type="ECO:0000313" key="3">
    <source>
        <dbReference type="EMBL" id="QXM25209.1"/>
    </source>
</evidence>
<reference evidence="3" key="1">
    <citation type="submission" date="2021-06" db="EMBL/GenBank/DDBJ databases">
        <title>Elioraea tepida, sp. nov., a moderately thermophilic aerobic anoxygenic phototrophic bacterium isolated from an alkaline siliceous hot spring mat community in Yellowstone National Park, WY, USA.</title>
        <authorList>
            <person name="Saini M.K."/>
            <person name="Yoshida S."/>
            <person name="Sebastian A."/>
            <person name="Hirose S."/>
            <person name="Hara E."/>
            <person name="Tamaki H."/>
            <person name="Soulier N.T."/>
            <person name="Albert I."/>
            <person name="Hanada S."/>
            <person name="Bryant D.A."/>
            <person name="Tank M."/>
        </authorList>
    </citation>
    <scope>NUCLEOTIDE SEQUENCE</scope>
    <source>
        <strain evidence="3">MS-P2</strain>
    </source>
</reference>
<evidence type="ECO:0000259" key="2">
    <source>
        <dbReference type="PROSITE" id="PS50234"/>
    </source>
</evidence>
<dbReference type="RefSeq" id="WP_218286265.1">
    <property type="nucleotide sequence ID" value="NZ_CP076448.1"/>
</dbReference>